<gene>
    <name evidence="3" type="ORF">HQ394_01005</name>
</gene>
<dbReference type="EMBL" id="CP053923">
    <property type="protein sequence ID" value="QNT68203.1"/>
    <property type="molecule type" value="Genomic_DNA"/>
</dbReference>
<reference evidence="3 4" key="1">
    <citation type="submission" date="2020-05" db="EMBL/GenBank/DDBJ databases">
        <title>Complete closed genome sequence of Defluviicoccus vanus.</title>
        <authorList>
            <person name="Bessarab I."/>
            <person name="Arumugam K."/>
            <person name="Maszenan A.M."/>
            <person name="Seviour R.J."/>
            <person name="Williams R.B."/>
        </authorList>
    </citation>
    <scope>NUCLEOTIDE SEQUENCE [LARGE SCALE GENOMIC DNA]</scope>
    <source>
        <strain evidence="3 4">Ben 114</strain>
    </source>
</reference>
<name>A0A7H1MXL7_9PROT</name>
<keyword evidence="1" id="KW-0472">Membrane</keyword>
<dbReference type="AlphaFoldDB" id="A0A7H1MXL7"/>
<evidence type="ECO:0000259" key="2">
    <source>
        <dbReference type="Pfam" id="PF07670"/>
    </source>
</evidence>
<evidence type="ECO:0000313" key="3">
    <source>
        <dbReference type="EMBL" id="QNT68203.1"/>
    </source>
</evidence>
<keyword evidence="1" id="KW-0812">Transmembrane</keyword>
<feature type="transmembrane region" description="Helical" evidence="1">
    <location>
        <begin position="57"/>
        <end position="83"/>
    </location>
</feature>
<dbReference type="RefSeq" id="WP_190261646.1">
    <property type="nucleotide sequence ID" value="NZ_CP053923.1"/>
</dbReference>
<keyword evidence="4" id="KW-1185">Reference proteome</keyword>
<dbReference type="InterPro" id="IPR011642">
    <property type="entry name" value="Gate_dom"/>
</dbReference>
<protein>
    <submittedName>
        <fullName evidence="3">Nucleoside recognition family protein</fullName>
    </submittedName>
</protein>
<dbReference type="PANTHER" id="PTHR35793">
    <property type="entry name" value="INNER MEMBRANE PROTEIN YJIG"/>
    <property type="match status" value="1"/>
</dbReference>
<feature type="transmembrane region" description="Helical" evidence="1">
    <location>
        <begin position="95"/>
        <end position="112"/>
    </location>
</feature>
<dbReference type="Pfam" id="PF07670">
    <property type="entry name" value="Gate"/>
    <property type="match status" value="1"/>
</dbReference>
<feature type="transmembrane region" description="Helical" evidence="1">
    <location>
        <begin position="180"/>
        <end position="201"/>
    </location>
</feature>
<feature type="transmembrane region" description="Helical" evidence="1">
    <location>
        <begin position="18"/>
        <end position="37"/>
    </location>
</feature>
<dbReference type="InterPro" id="IPR052549">
    <property type="entry name" value="SpmB"/>
</dbReference>
<evidence type="ECO:0000313" key="4">
    <source>
        <dbReference type="Proteomes" id="UP000516369"/>
    </source>
</evidence>
<feature type="transmembrane region" description="Helical" evidence="1">
    <location>
        <begin position="124"/>
        <end position="143"/>
    </location>
</feature>
<accession>A0A7H1MXL7</accession>
<feature type="domain" description="Nucleoside transporter/FeoB GTPase Gate" evidence="2">
    <location>
        <begin position="21"/>
        <end position="114"/>
    </location>
</feature>
<dbReference type="GO" id="GO:0005886">
    <property type="term" value="C:plasma membrane"/>
    <property type="evidence" value="ECO:0007669"/>
    <property type="project" value="TreeGrafter"/>
</dbReference>
<dbReference type="KEGG" id="dvn:HQ394_01005"/>
<sequence length="312" mass="32837">MNIMTDVILTAGHSAMNLVLFILIPVMVVMITLMRLLELTGFLDWVIEKLAPLLHPFGLTGLGIFAALQINLVSFAAPVATLAVMEKRGTSERHLAATLAMVCAMAQANASLPLTAMGLRLGPVLVISVIGGLVAAATTYYLFGRKLSAKESISDDRPHHGAAQGTKGVLDTIIRAGTEAFNLSISAIPFLILSLVVVNFLRQVGAIDALTVLLAPVLQLLGIDPALVLLTITKYLAGGTATLGVIDEMMRQQHLSVAVLNQSAGFLIHPFDLPGFAILISAGRRVASVWKPAFGGACVGIAVRALLHIIVG</sequence>
<feature type="transmembrane region" description="Helical" evidence="1">
    <location>
        <begin position="213"/>
        <end position="237"/>
    </location>
</feature>
<proteinExistence type="predicted"/>
<organism evidence="3 4">
    <name type="scientific">Defluviicoccus vanus</name>
    <dbReference type="NCBI Taxonomy" id="111831"/>
    <lineage>
        <taxon>Bacteria</taxon>
        <taxon>Pseudomonadati</taxon>
        <taxon>Pseudomonadota</taxon>
        <taxon>Alphaproteobacteria</taxon>
        <taxon>Rhodospirillales</taxon>
        <taxon>Rhodospirillaceae</taxon>
        <taxon>Defluviicoccus</taxon>
    </lineage>
</organism>
<keyword evidence="1" id="KW-1133">Transmembrane helix</keyword>
<dbReference type="PANTHER" id="PTHR35793:SF2">
    <property type="entry name" value="INNER MEMBRANE PROTEIN YJIG"/>
    <property type="match status" value="1"/>
</dbReference>
<dbReference type="Proteomes" id="UP000516369">
    <property type="component" value="Chromosome"/>
</dbReference>
<evidence type="ECO:0000256" key="1">
    <source>
        <dbReference type="SAM" id="Phobius"/>
    </source>
</evidence>